<dbReference type="PANTHER" id="PTHR14950:SF46">
    <property type="entry name" value="ENDORIBONUCLEASE DICER HOMOLOG 3"/>
    <property type="match status" value="1"/>
</dbReference>
<evidence type="ECO:0000256" key="2">
    <source>
        <dbReference type="PROSITE-ProRule" id="PRU00657"/>
    </source>
</evidence>
<evidence type="ECO:0000256" key="1">
    <source>
        <dbReference type="ARBA" id="ARBA00022801"/>
    </source>
</evidence>
<dbReference type="InterPro" id="IPR038248">
    <property type="entry name" value="Dicer_dimer_sf"/>
</dbReference>
<protein>
    <submittedName>
        <fullName evidence="5">Argonaute/Dicer protein, PAZ</fullName>
    </submittedName>
</protein>
<dbReference type="GO" id="GO:0005634">
    <property type="term" value="C:nucleus"/>
    <property type="evidence" value="ECO:0007669"/>
    <property type="project" value="TreeGrafter"/>
</dbReference>
<dbReference type="InterPro" id="IPR005034">
    <property type="entry name" value="Dicer_dimerisation"/>
</dbReference>
<evidence type="ECO:0000259" key="4">
    <source>
        <dbReference type="PROSITE" id="PS51327"/>
    </source>
</evidence>
<keyword evidence="1" id="KW-0378">Hydrolase</keyword>
<dbReference type="Gene3D" id="3.30.160.380">
    <property type="entry name" value="Dicer dimerisation domain"/>
    <property type="match status" value="1"/>
</dbReference>
<dbReference type="STRING" id="35608.A0A2U1MFM2"/>
<gene>
    <name evidence="5" type="ORF">CTI12_AA385530</name>
</gene>
<evidence type="ECO:0000313" key="6">
    <source>
        <dbReference type="Proteomes" id="UP000245207"/>
    </source>
</evidence>
<accession>A0A2U1MFM2</accession>
<feature type="compositionally biased region" description="Basic and acidic residues" evidence="3">
    <location>
        <begin position="70"/>
        <end position="89"/>
    </location>
</feature>
<feature type="domain" description="Dicer dsRNA-binding fold" evidence="4">
    <location>
        <begin position="1"/>
        <end position="82"/>
    </location>
</feature>
<dbReference type="AlphaFoldDB" id="A0A2U1MFM2"/>
<name>A0A2U1MFM2_ARTAN</name>
<dbReference type="GO" id="GO:0003723">
    <property type="term" value="F:RNA binding"/>
    <property type="evidence" value="ECO:0007669"/>
    <property type="project" value="UniProtKB-UniRule"/>
</dbReference>
<evidence type="ECO:0000313" key="5">
    <source>
        <dbReference type="EMBL" id="PWA60073.1"/>
    </source>
</evidence>
<keyword evidence="6" id="KW-1185">Reference proteome</keyword>
<dbReference type="OrthoDB" id="6513042at2759"/>
<evidence type="ECO:0000256" key="3">
    <source>
        <dbReference type="SAM" id="MobiDB-lite"/>
    </source>
</evidence>
<feature type="region of interest" description="Disordered" evidence="3">
    <location>
        <begin position="70"/>
        <end position="105"/>
    </location>
</feature>
<dbReference type="GO" id="GO:0004525">
    <property type="term" value="F:ribonuclease III activity"/>
    <property type="evidence" value="ECO:0007669"/>
    <property type="project" value="TreeGrafter"/>
</dbReference>
<keyword evidence="2" id="KW-0694">RNA-binding</keyword>
<dbReference type="EMBL" id="PKPP01005450">
    <property type="protein sequence ID" value="PWA60073.1"/>
    <property type="molecule type" value="Genomic_DNA"/>
</dbReference>
<dbReference type="Proteomes" id="UP000245207">
    <property type="component" value="Unassembled WGS sequence"/>
</dbReference>
<comment type="caution">
    <text evidence="5">The sequence shown here is derived from an EMBL/GenBank/DDBJ whole genome shotgun (WGS) entry which is preliminary data.</text>
</comment>
<sequence length="128" mass="14465">MYLLYRFYTAKSDFKISMVDDQFQCEMTLPPNAKFQTISGPLCKSSHISKQLVYLEEACKKLHQMGELNDHLFPHNEDPSETKSSKNKEAPSGAGTTKRKELHGTTPIRVISGTWGKKLDDGVKFVVI</sequence>
<reference evidence="5 6" key="1">
    <citation type="journal article" date="2018" name="Mol. Plant">
        <title>The genome of Artemisia annua provides insight into the evolution of Asteraceae family and artemisinin biosynthesis.</title>
        <authorList>
            <person name="Shen Q."/>
            <person name="Zhang L."/>
            <person name="Liao Z."/>
            <person name="Wang S."/>
            <person name="Yan T."/>
            <person name="Shi P."/>
            <person name="Liu M."/>
            <person name="Fu X."/>
            <person name="Pan Q."/>
            <person name="Wang Y."/>
            <person name="Lv Z."/>
            <person name="Lu X."/>
            <person name="Zhang F."/>
            <person name="Jiang W."/>
            <person name="Ma Y."/>
            <person name="Chen M."/>
            <person name="Hao X."/>
            <person name="Li L."/>
            <person name="Tang Y."/>
            <person name="Lv G."/>
            <person name="Zhou Y."/>
            <person name="Sun X."/>
            <person name="Brodelius P.E."/>
            <person name="Rose J.K.C."/>
            <person name="Tang K."/>
        </authorList>
    </citation>
    <scope>NUCLEOTIDE SEQUENCE [LARGE SCALE GENOMIC DNA]</scope>
    <source>
        <strain evidence="6">cv. Huhao1</strain>
        <tissue evidence="5">Leaf</tissue>
    </source>
</reference>
<proteinExistence type="predicted"/>
<dbReference type="GO" id="GO:0030422">
    <property type="term" value="P:siRNA processing"/>
    <property type="evidence" value="ECO:0007669"/>
    <property type="project" value="TreeGrafter"/>
</dbReference>
<dbReference type="GO" id="GO:0005737">
    <property type="term" value="C:cytoplasm"/>
    <property type="evidence" value="ECO:0007669"/>
    <property type="project" value="TreeGrafter"/>
</dbReference>
<dbReference type="Pfam" id="PF03368">
    <property type="entry name" value="Dicer_dimer"/>
    <property type="match status" value="1"/>
</dbReference>
<dbReference type="PANTHER" id="PTHR14950">
    <property type="entry name" value="DICER-RELATED"/>
    <property type="match status" value="1"/>
</dbReference>
<organism evidence="5 6">
    <name type="scientific">Artemisia annua</name>
    <name type="common">Sweet wormwood</name>
    <dbReference type="NCBI Taxonomy" id="35608"/>
    <lineage>
        <taxon>Eukaryota</taxon>
        <taxon>Viridiplantae</taxon>
        <taxon>Streptophyta</taxon>
        <taxon>Embryophyta</taxon>
        <taxon>Tracheophyta</taxon>
        <taxon>Spermatophyta</taxon>
        <taxon>Magnoliopsida</taxon>
        <taxon>eudicotyledons</taxon>
        <taxon>Gunneridae</taxon>
        <taxon>Pentapetalae</taxon>
        <taxon>asterids</taxon>
        <taxon>campanulids</taxon>
        <taxon>Asterales</taxon>
        <taxon>Asteraceae</taxon>
        <taxon>Asteroideae</taxon>
        <taxon>Anthemideae</taxon>
        <taxon>Artemisiinae</taxon>
        <taxon>Artemisia</taxon>
    </lineage>
</organism>
<dbReference type="PROSITE" id="PS51327">
    <property type="entry name" value="DICER_DSRBF"/>
    <property type="match status" value="1"/>
</dbReference>